<keyword evidence="5 10" id="KW-0552">Olfaction</keyword>
<dbReference type="Pfam" id="PF02949">
    <property type="entry name" value="7tm_6"/>
    <property type="match status" value="1"/>
</dbReference>
<dbReference type="InterPro" id="IPR004117">
    <property type="entry name" value="7tm6_olfct_rcpt"/>
</dbReference>
<dbReference type="OrthoDB" id="6622932at2759"/>
<comment type="subcellular location">
    <subcellularLocation>
        <location evidence="1 10">Cell membrane</location>
        <topology evidence="1 10">Multi-pass membrane protein</topology>
    </subcellularLocation>
</comment>
<evidence type="ECO:0000256" key="9">
    <source>
        <dbReference type="ARBA" id="ARBA00023224"/>
    </source>
</evidence>
<gene>
    <name evidence="11" type="ORF">NEZAVI_LOCUS1696</name>
</gene>
<dbReference type="Proteomes" id="UP001152798">
    <property type="component" value="Chromosome 1"/>
</dbReference>
<evidence type="ECO:0000256" key="3">
    <source>
        <dbReference type="ARBA" id="ARBA00022606"/>
    </source>
</evidence>
<name>A0A9P0E5H6_NEZVI</name>
<evidence type="ECO:0000313" key="12">
    <source>
        <dbReference type="Proteomes" id="UP001152798"/>
    </source>
</evidence>
<evidence type="ECO:0000256" key="4">
    <source>
        <dbReference type="ARBA" id="ARBA00022692"/>
    </source>
</evidence>
<proteinExistence type="inferred from homology"/>
<keyword evidence="12" id="KW-1185">Reference proteome</keyword>
<feature type="transmembrane region" description="Helical" evidence="10">
    <location>
        <begin position="80"/>
        <end position="98"/>
    </location>
</feature>
<protein>
    <recommendedName>
        <fullName evidence="10">Odorant receptor</fullName>
    </recommendedName>
</protein>
<dbReference type="AlphaFoldDB" id="A0A9P0E5H6"/>
<evidence type="ECO:0000256" key="1">
    <source>
        <dbReference type="ARBA" id="ARBA00004651"/>
    </source>
</evidence>
<evidence type="ECO:0000256" key="10">
    <source>
        <dbReference type="RuleBase" id="RU351113"/>
    </source>
</evidence>
<evidence type="ECO:0000256" key="7">
    <source>
        <dbReference type="ARBA" id="ARBA00023136"/>
    </source>
</evidence>
<evidence type="ECO:0000256" key="2">
    <source>
        <dbReference type="ARBA" id="ARBA00022475"/>
    </source>
</evidence>
<dbReference type="GO" id="GO:0007165">
    <property type="term" value="P:signal transduction"/>
    <property type="evidence" value="ECO:0007669"/>
    <property type="project" value="UniProtKB-KW"/>
</dbReference>
<feature type="transmembrane region" description="Helical" evidence="10">
    <location>
        <begin position="139"/>
        <end position="160"/>
    </location>
</feature>
<feature type="transmembrane region" description="Helical" evidence="10">
    <location>
        <begin position="47"/>
        <end position="74"/>
    </location>
</feature>
<evidence type="ECO:0000313" key="11">
    <source>
        <dbReference type="EMBL" id="CAH1390498.1"/>
    </source>
</evidence>
<comment type="caution">
    <text evidence="10">Lacks conserved residue(s) required for the propagation of feature annotation.</text>
</comment>
<dbReference type="GO" id="GO:0005549">
    <property type="term" value="F:odorant binding"/>
    <property type="evidence" value="ECO:0007669"/>
    <property type="project" value="InterPro"/>
</dbReference>
<keyword evidence="6 10" id="KW-1133">Transmembrane helix</keyword>
<keyword evidence="2" id="KW-1003">Cell membrane</keyword>
<keyword evidence="4 10" id="KW-0812">Transmembrane</keyword>
<evidence type="ECO:0000256" key="6">
    <source>
        <dbReference type="ARBA" id="ARBA00022989"/>
    </source>
</evidence>
<dbReference type="EMBL" id="OV725077">
    <property type="protein sequence ID" value="CAH1390498.1"/>
    <property type="molecule type" value="Genomic_DNA"/>
</dbReference>
<dbReference type="GO" id="GO:0005886">
    <property type="term" value="C:plasma membrane"/>
    <property type="evidence" value="ECO:0007669"/>
    <property type="project" value="UniProtKB-SubCell"/>
</dbReference>
<evidence type="ECO:0000256" key="8">
    <source>
        <dbReference type="ARBA" id="ARBA00023170"/>
    </source>
</evidence>
<feature type="transmembrane region" description="Helical" evidence="10">
    <location>
        <begin position="194"/>
        <end position="223"/>
    </location>
</feature>
<organism evidence="11 12">
    <name type="scientific">Nezara viridula</name>
    <name type="common">Southern green stink bug</name>
    <name type="synonym">Cimex viridulus</name>
    <dbReference type="NCBI Taxonomy" id="85310"/>
    <lineage>
        <taxon>Eukaryota</taxon>
        <taxon>Metazoa</taxon>
        <taxon>Ecdysozoa</taxon>
        <taxon>Arthropoda</taxon>
        <taxon>Hexapoda</taxon>
        <taxon>Insecta</taxon>
        <taxon>Pterygota</taxon>
        <taxon>Neoptera</taxon>
        <taxon>Paraneoptera</taxon>
        <taxon>Hemiptera</taxon>
        <taxon>Heteroptera</taxon>
        <taxon>Panheteroptera</taxon>
        <taxon>Pentatomomorpha</taxon>
        <taxon>Pentatomoidea</taxon>
        <taxon>Pentatomidae</taxon>
        <taxon>Pentatominae</taxon>
        <taxon>Nezara</taxon>
    </lineage>
</organism>
<keyword evidence="8 10" id="KW-0675">Receptor</keyword>
<keyword evidence="3 10" id="KW-0716">Sensory transduction</keyword>
<dbReference type="PANTHER" id="PTHR21137">
    <property type="entry name" value="ODORANT RECEPTOR"/>
    <property type="match status" value="1"/>
</dbReference>
<keyword evidence="7 10" id="KW-0472">Membrane</keyword>
<dbReference type="PANTHER" id="PTHR21137:SF35">
    <property type="entry name" value="ODORANT RECEPTOR 19A-RELATED"/>
    <property type="match status" value="1"/>
</dbReference>
<accession>A0A9P0E5H6</accession>
<comment type="similarity">
    <text evidence="10">Belongs to the insect chemoreceptor superfamily. Heteromeric odorant receptor channel (TC 1.A.69) family.</text>
</comment>
<keyword evidence="9 10" id="KW-0807">Transducer</keyword>
<reference evidence="11" key="1">
    <citation type="submission" date="2022-01" db="EMBL/GenBank/DDBJ databases">
        <authorList>
            <person name="King R."/>
        </authorList>
    </citation>
    <scope>NUCLEOTIDE SEQUENCE</scope>
</reference>
<dbReference type="GO" id="GO:0004984">
    <property type="term" value="F:olfactory receptor activity"/>
    <property type="evidence" value="ECO:0007669"/>
    <property type="project" value="InterPro"/>
</dbReference>
<sequence length="383" mass="43837">MWQHREDPEANVLVDAYVAKHYYYILIISGLYPKMDKRNRILSTFQLMMYVIILVHQMVIILKSTITIYGFSMVLFSQNVHLWLLMQVALIVLASCVWKNLSMFLVHRLLANDFYDYQEPAANGEDILRSKMKTERRRLALIPIGVAVAAGVVLIVTPIVDLRVGSFDFNSTAHIFDYHFPLPYTKYPYYVEDGFGFCFAFFGQVACGLLMSAIIAGGGFLFINMSENVCLQLMILNNSLDNIESRIEHLYSKLFGKMDEDRMDSLRHDNRYAYCFTKCLRKNFEHHQVILKAFHLLEDISSLPVGSSYMTGTIVIALSLISAGSNTELRSKIYNTRWYMCSKEVKRTLMIFQEKTLKPMIMTAGKVVPANMETFTTVGGTGN</sequence>
<evidence type="ECO:0000256" key="5">
    <source>
        <dbReference type="ARBA" id="ARBA00022725"/>
    </source>
</evidence>